<proteinExistence type="predicted"/>
<name>A0A066YI28_9ACTN</name>
<protein>
    <submittedName>
        <fullName evidence="3">Uncharacterized protein</fullName>
    </submittedName>
</protein>
<feature type="compositionally biased region" description="Basic and acidic residues" evidence="1">
    <location>
        <begin position="44"/>
        <end position="59"/>
    </location>
</feature>
<sequence>MSDHRPPDAVEPPDPFEGLVLDEEFVRAATVSEPSARARMLAERWRHEPPVDPGGRRWSTDGPGRSRRSRRRGRHELPGGTGRFGRLRRFRSLSRGEQWTAALGLLIVLLVVGGVLFEPQRAHTPQLARTAGGPGRPSPSVDRALPGGGTSAGSRCGTHGYHRFPAAPASLSVDGSSGPALLLAAHGHRDLDAGRAGEFTFDLRIGPGSGAPLALSAPLGPDGVAVEIEGPDGLLAGAYGLAATVEGAPHTPDGRGWLVSSAGAVAHVVLPAAALCPGVDAQALAAGLGPRTDGHNVLTGPAPYTVTVSLADPEVAELRRSLGVQPQGEVLAVTNQVPVRASRPV</sequence>
<feature type="compositionally biased region" description="Basic residues" evidence="1">
    <location>
        <begin position="65"/>
        <end position="74"/>
    </location>
</feature>
<evidence type="ECO:0000313" key="3">
    <source>
        <dbReference type="EMBL" id="KDN80797.1"/>
    </source>
</evidence>
<keyword evidence="2" id="KW-0812">Transmembrane</keyword>
<evidence type="ECO:0000256" key="2">
    <source>
        <dbReference type="SAM" id="Phobius"/>
    </source>
</evidence>
<dbReference type="Proteomes" id="UP000027178">
    <property type="component" value="Unassembled WGS sequence"/>
</dbReference>
<feature type="transmembrane region" description="Helical" evidence="2">
    <location>
        <begin position="99"/>
        <end position="117"/>
    </location>
</feature>
<feature type="region of interest" description="Disordered" evidence="1">
    <location>
        <begin position="44"/>
        <end position="83"/>
    </location>
</feature>
<evidence type="ECO:0000313" key="4">
    <source>
        <dbReference type="Proteomes" id="UP000027178"/>
    </source>
</evidence>
<accession>A0A066YI28</accession>
<dbReference type="HOGENOM" id="CLU_803581_0_0_11"/>
<dbReference type="EMBL" id="JNBY01000160">
    <property type="protein sequence ID" value="KDN80797.1"/>
    <property type="molecule type" value="Genomic_DNA"/>
</dbReference>
<organism evidence="3 4">
    <name type="scientific">Kitasatospora cheerisanensis KCTC 2395</name>
    <dbReference type="NCBI Taxonomy" id="1348663"/>
    <lineage>
        <taxon>Bacteria</taxon>
        <taxon>Bacillati</taxon>
        <taxon>Actinomycetota</taxon>
        <taxon>Actinomycetes</taxon>
        <taxon>Kitasatosporales</taxon>
        <taxon>Streptomycetaceae</taxon>
        <taxon>Kitasatospora</taxon>
    </lineage>
</organism>
<dbReference type="eggNOG" id="ENOG5031I1U">
    <property type="taxonomic scope" value="Bacteria"/>
</dbReference>
<feature type="region of interest" description="Disordered" evidence="1">
    <location>
        <begin position="125"/>
        <end position="159"/>
    </location>
</feature>
<dbReference type="RefSeq" id="WP_063750237.1">
    <property type="nucleotide sequence ID" value="NZ_KK853997.1"/>
</dbReference>
<evidence type="ECO:0000256" key="1">
    <source>
        <dbReference type="SAM" id="MobiDB-lite"/>
    </source>
</evidence>
<keyword evidence="2" id="KW-0472">Membrane</keyword>
<gene>
    <name evidence="3" type="ORF">KCH_74320</name>
</gene>
<reference evidence="3 4" key="1">
    <citation type="submission" date="2014-05" db="EMBL/GenBank/DDBJ databases">
        <title>Draft Genome Sequence of Kitasatospora cheerisanensis KCTC 2395.</title>
        <authorList>
            <person name="Nam D.H."/>
        </authorList>
    </citation>
    <scope>NUCLEOTIDE SEQUENCE [LARGE SCALE GENOMIC DNA]</scope>
    <source>
        <strain evidence="3 4">KCTC 2395</strain>
    </source>
</reference>
<keyword evidence="4" id="KW-1185">Reference proteome</keyword>
<dbReference type="AlphaFoldDB" id="A0A066YI28"/>
<keyword evidence="2" id="KW-1133">Transmembrane helix</keyword>
<comment type="caution">
    <text evidence="3">The sequence shown here is derived from an EMBL/GenBank/DDBJ whole genome shotgun (WGS) entry which is preliminary data.</text>
</comment>
<dbReference type="PATRIC" id="fig|1348663.4.peg.7180"/>